<comment type="subcellular location">
    <subcellularLocation>
        <location evidence="1">Endoplasmic reticulum membrane</location>
        <topology evidence="1">Multi-pass membrane protein</topology>
    </subcellularLocation>
</comment>
<dbReference type="OrthoDB" id="3990054at2759"/>
<feature type="region of interest" description="Disordered" evidence="7">
    <location>
        <begin position="273"/>
        <end position="382"/>
    </location>
</feature>
<dbReference type="InterPro" id="IPR009617">
    <property type="entry name" value="Seipin"/>
</dbReference>
<proteinExistence type="predicted"/>
<evidence type="ECO:0000256" key="5">
    <source>
        <dbReference type="ARBA" id="ARBA00023098"/>
    </source>
</evidence>
<keyword evidence="5" id="KW-0443">Lipid metabolism</keyword>
<sequence length="382" mass="43011">MDLIMKPARVATSKPAVKTYLNAVLFMITSAILLGLASLAYILFYLNYVPQIGIERIIHLQYGDGPHPYGITSLDSSLISQQAYDISLSLHVPRSPSNLAQGNFMLSLSLLSPSYNPSYPSISPAYSPKLTTIYQDAKDDVLFFSRRPAILTYSSRLVSSTETLFALPLYIFGLKRESEILHVPMAELATFPKGWKNIPAYAMLELQSEQEVQVYDVRIQFKARFGGLRWVMYNHRIVSFVVFTFAFWMSECLFAILGWLALQAIFAKSPEQVKEVKGDETDTATIKNEEEEDEPDLSDTPRTFPTYGRQPPLRYTPKTKDEDSEEYVMDETAIQPLAAEADDEDDEEFQHRSGRTDSGIGTSFSEGGERSGVKRRTSRGGR</sequence>
<feature type="transmembrane region" description="Helical" evidence="8">
    <location>
        <begin position="20"/>
        <end position="46"/>
    </location>
</feature>
<keyword evidence="3" id="KW-0256">Endoplasmic reticulum</keyword>
<dbReference type="STRING" id="576137.A0A1L7X848"/>
<gene>
    <name evidence="9" type="ORF">PAC_11089</name>
</gene>
<feature type="transmembrane region" description="Helical" evidence="8">
    <location>
        <begin position="237"/>
        <end position="262"/>
    </location>
</feature>
<dbReference type="Pfam" id="PF06775">
    <property type="entry name" value="Seipin"/>
    <property type="match status" value="1"/>
</dbReference>
<evidence type="ECO:0000313" key="9">
    <source>
        <dbReference type="EMBL" id="CZR61193.1"/>
    </source>
</evidence>
<evidence type="ECO:0000256" key="6">
    <source>
        <dbReference type="ARBA" id="ARBA00023136"/>
    </source>
</evidence>
<keyword evidence="6 8" id="KW-0472">Membrane</keyword>
<evidence type="ECO:0008006" key="11">
    <source>
        <dbReference type="Google" id="ProtNLM"/>
    </source>
</evidence>
<evidence type="ECO:0000256" key="4">
    <source>
        <dbReference type="ARBA" id="ARBA00022989"/>
    </source>
</evidence>
<evidence type="ECO:0000256" key="7">
    <source>
        <dbReference type="SAM" id="MobiDB-lite"/>
    </source>
</evidence>
<feature type="compositionally biased region" description="Basic residues" evidence="7">
    <location>
        <begin position="373"/>
        <end position="382"/>
    </location>
</feature>
<accession>A0A1L7X848</accession>
<dbReference type="PANTHER" id="PTHR21212">
    <property type="entry name" value="BERNARDINELLI-SEIP CONGENITAL LIPODYSTROPHY 2 HOMOLOG BSCL2 PROTEIN"/>
    <property type="match status" value="1"/>
</dbReference>
<reference evidence="9 10" key="1">
    <citation type="submission" date="2016-03" db="EMBL/GenBank/DDBJ databases">
        <authorList>
            <person name="Ploux O."/>
        </authorList>
    </citation>
    <scope>NUCLEOTIDE SEQUENCE [LARGE SCALE GENOMIC DNA]</scope>
    <source>
        <strain evidence="9 10">UAMH 11012</strain>
    </source>
</reference>
<evidence type="ECO:0000256" key="2">
    <source>
        <dbReference type="ARBA" id="ARBA00022692"/>
    </source>
</evidence>
<evidence type="ECO:0000313" key="10">
    <source>
        <dbReference type="Proteomes" id="UP000184330"/>
    </source>
</evidence>
<dbReference type="EMBL" id="FJOG01000017">
    <property type="protein sequence ID" value="CZR61193.1"/>
    <property type="molecule type" value="Genomic_DNA"/>
</dbReference>
<evidence type="ECO:0000256" key="8">
    <source>
        <dbReference type="SAM" id="Phobius"/>
    </source>
</evidence>
<dbReference type="Proteomes" id="UP000184330">
    <property type="component" value="Unassembled WGS sequence"/>
</dbReference>
<dbReference type="AlphaFoldDB" id="A0A1L7X848"/>
<keyword evidence="10" id="KW-1185">Reference proteome</keyword>
<dbReference type="PANTHER" id="PTHR21212:SF0">
    <property type="entry name" value="SEIPIN"/>
    <property type="match status" value="1"/>
</dbReference>
<dbReference type="GO" id="GO:0006629">
    <property type="term" value="P:lipid metabolic process"/>
    <property type="evidence" value="ECO:0007669"/>
    <property type="project" value="UniProtKB-KW"/>
</dbReference>
<evidence type="ECO:0000256" key="1">
    <source>
        <dbReference type="ARBA" id="ARBA00004477"/>
    </source>
</evidence>
<protein>
    <recommendedName>
        <fullName evidence="11">Seipin</fullName>
    </recommendedName>
</protein>
<dbReference type="GO" id="GO:0140042">
    <property type="term" value="P:lipid droplet formation"/>
    <property type="evidence" value="ECO:0007669"/>
    <property type="project" value="UniProtKB-ARBA"/>
</dbReference>
<evidence type="ECO:0000256" key="3">
    <source>
        <dbReference type="ARBA" id="ARBA00022824"/>
    </source>
</evidence>
<name>A0A1L7X848_9HELO</name>
<keyword evidence="4 8" id="KW-1133">Transmembrane helix</keyword>
<dbReference type="CDD" id="cd23995">
    <property type="entry name" value="Seipin_BSCL2_like"/>
    <property type="match status" value="1"/>
</dbReference>
<dbReference type="GO" id="GO:0005789">
    <property type="term" value="C:endoplasmic reticulum membrane"/>
    <property type="evidence" value="ECO:0007669"/>
    <property type="project" value="UniProtKB-SubCell"/>
</dbReference>
<organism evidence="9 10">
    <name type="scientific">Phialocephala subalpina</name>
    <dbReference type="NCBI Taxonomy" id="576137"/>
    <lineage>
        <taxon>Eukaryota</taxon>
        <taxon>Fungi</taxon>
        <taxon>Dikarya</taxon>
        <taxon>Ascomycota</taxon>
        <taxon>Pezizomycotina</taxon>
        <taxon>Leotiomycetes</taxon>
        <taxon>Helotiales</taxon>
        <taxon>Mollisiaceae</taxon>
        <taxon>Phialocephala</taxon>
        <taxon>Phialocephala fortinii species complex</taxon>
    </lineage>
</organism>
<keyword evidence="2 8" id="KW-0812">Transmembrane</keyword>